<dbReference type="SUPFAM" id="SSF109854">
    <property type="entry name" value="DinB/YfiT-like putative metalloenzymes"/>
    <property type="match status" value="1"/>
</dbReference>
<evidence type="ECO:0000259" key="3">
    <source>
        <dbReference type="Pfam" id="PF11716"/>
    </source>
</evidence>
<protein>
    <recommendedName>
        <fullName evidence="6">Mycothiol-dependent maleylpyruvate isomerase metal-binding domain-containing protein</fullName>
    </recommendedName>
</protein>
<dbReference type="Pfam" id="PF07398">
    <property type="entry name" value="MDMPI_C"/>
    <property type="match status" value="1"/>
</dbReference>
<organism evidence="4 5">
    <name type="scientific">Nocardioides aromaticivorans</name>
    <dbReference type="NCBI Taxonomy" id="200618"/>
    <lineage>
        <taxon>Bacteria</taxon>
        <taxon>Bacillati</taxon>
        <taxon>Actinomycetota</taxon>
        <taxon>Actinomycetes</taxon>
        <taxon>Propionibacteriales</taxon>
        <taxon>Nocardioidaceae</taxon>
        <taxon>Nocardioides</taxon>
    </lineage>
</organism>
<dbReference type="EMBL" id="CP022295">
    <property type="protein sequence ID" value="QSR27854.1"/>
    <property type="molecule type" value="Genomic_DNA"/>
</dbReference>
<dbReference type="NCBIfam" id="TIGR03083">
    <property type="entry name" value="maleylpyruvate isomerase family mycothiol-dependent enzyme"/>
    <property type="match status" value="1"/>
</dbReference>
<feature type="domain" description="MDMPI C-terminal" evidence="2">
    <location>
        <begin position="168"/>
        <end position="248"/>
    </location>
</feature>
<keyword evidence="5" id="KW-1185">Reference proteome</keyword>
<dbReference type="InterPro" id="IPR034660">
    <property type="entry name" value="DinB/YfiT-like"/>
</dbReference>
<gene>
    <name evidence="4" type="ORF">CFH99_19705</name>
</gene>
<dbReference type="PANTHER" id="PTHR40758">
    <property type="entry name" value="CONSERVED PROTEIN"/>
    <property type="match status" value="1"/>
</dbReference>
<dbReference type="PANTHER" id="PTHR40758:SF1">
    <property type="entry name" value="CONSERVED PROTEIN"/>
    <property type="match status" value="1"/>
</dbReference>
<evidence type="ECO:0000313" key="5">
    <source>
        <dbReference type="Proteomes" id="UP000662818"/>
    </source>
</evidence>
<name>A0ABX7PPE6_9ACTN</name>
<evidence type="ECO:0000256" key="1">
    <source>
        <dbReference type="SAM" id="MobiDB-lite"/>
    </source>
</evidence>
<feature type="region of interest" description="Disordered" evidence="1">
    <location>
        <begin position="1"/>
        <end position="25"/>
    </location>
</feature>
<evidence type="ECO:0000259" key="2">
    <source>
        <dbReference type="Pfam" id="PF07398"/>
    </source>
</evidence>
<reference evidence="4 5" key="1">
    <citation type="submission" date="2017-06" db="EMBL/GenBank/DDBJ databases">
        <title>Complete Genome Sequence of the Soil Carbazole-Degrading Bacterium Nocardioides aromaticivorans IC177.</title>
        <authorList>
            <person name="Vejarano F."/>
            <person name="Suzuki-Minakuchi C."/>
            <person name="Ohtsubo Y."/>
            <person name="Tsuda M."/>
            <person name="Okada K."/>
            <person name="Nojiri H."/>
        </authorList>
    </citation>
    <scope>NUCLEOTIDE SEQUENCE [LARGE SCALE GENOMIC DNA]</scope>
    <source>
        <strain evidence="4 5">IC177</strain>
    </source>
</reference>
<dbReference type="InterPro" id="IPR024344">
    <property type="entry name" value="MDMPI_metal-binding"/>
</dbReference>
<feature type="domain" description="Mycothiol-dependent maleylpyruvate isomerase metal-binding" evidence="3">
    <location>
        <begin position="41"/>
        <end position="153"/>
    </location>
</feature>
<dbReference type="Proteomes" id="UP000662818">
    <property type="component" value="Chromosome"/>
</dbReference>
<dbReference type="InterPro" id="IPR017517">
    <property type="entry name" value="Maleyloyr_isom"/>
</dbReference>
<dbReference type="InterPro" id="IPR010872">
    <property type="entry name" value="MDMPI_C-term_domain"/>
</dbReference>
<dbReference type="Pfam" id="PF11716">
    <property type="entry name" value="MDMPI_N"/>
    <property type="match status" value="1"/>
</dbReference>
<accession>A0ABX7PPE6</accession>
<evidence type="ECO:0000313" key="4">
    <source>
        <dbReference type="EMBL" id="QSR27854.1"/>
    </source>
</evidence>
<evidence type="ECO:0008006" key="6">
    <source>
        <dbReference type="Google" id="ProtNLM"/>
    </source>
</evidence>
<sequence length="257" mass="27425">MPSHPSDAGSADPVATLPQPSPGPPCEDRAMEWIDLLESTTGRFADVLATGDLDADVPTCPGWTLADLGEHTRWTHAWAAHAVTAGTPDGDSPPPGLDRDALVAGYRAAAGVLLDALRRAAPDAPAWTFGADRTSGFWRRRQVHEVTMHLYDALASQRATDAWGIDPELAWDGVEEVATVFYPRQVRLERTDPLPAPVRLTATDLARSVVLEPSGVRAQSEEVELAAPASELLLVLWGRLPATGPAAEVLAQARVTP</sequence>
<proteinExistence type="predicted"/>